<evidence type="ECO:0000313" key="2">
    <source>
        <dbReference type="EMBL" id="CAG8717627.1"/>
    </source>
</evidence>
<reference evidence="2" key="1">
    <citation type="submission" date="2021-06" db="EMBL/GenBank/DDBJ databases">
        <authorList>
            <person name="Kallberg Y."/>
            <person name="Tangrot J."/>
            <person name="Rosling A."/>
        </authorList>
    </citation>
    <scope>NUCLEOTIDE SEQUENCE</scope>
    <source>
        <strain evidence="2">87-6 pot B 2015</strain>
    </source>
</reference>
<gene>
    <name evidence="2" type="ORF">FMOSSE_LOCUS14752</name>
</gene>
<feature type="compositionally biased region" description="Polar residues" evidence="1">
    <location>
        <begin position="83"/>
        <end position="98"/>
    </location>
</feature>
<dbReference type="AlphaFoldDB" id="A0A9N9N9W6"/>
<dbReference type="Proteomes" id="UP000789375">
    <property type="component" value="Unassembled WGS sequence"/>
</dbReference>
<accession>A0A9N9N9W6</accession>
<comment type="caution">
    <text evidence="2">The sequence shown here is derived from an EMBL/GenBank/DDBJ whole genome shotgun (WGS) entry which is preliminary data.</text>
</comment>
<proteinExistence type="predicted"/>
<keyword evidence="3" id="KW-1185">Reference proteome</keyword>
<sequence>MEEITKLISKKLNSLGFDLVKPFPTQRYNENLPANCKYEPLPTFSQTKSTLSILVGNTKYLWPKFLKYYYTEIFTRYSHPRYTTSSNHCASSTSYSEGSDNEEYKQQNPLDYYTRVSMESIIEEIIQVNNLKYDVRYPFDLNEKRFVAFQVMAENASLAYYNRVCFLNIHEEYGPWIGLRAVITLDMEGPPNSSQLFPELKNPFPEGDKILERKLSEIFGSKDHYYHQQPDDPETMDVNQKDGNNISDMKLEIKNEWYKFVELRDIASRFMDKKSLDNWRYSEDQMEYHYTNNIEFLNNLFN</sequence>
<organism evidence="2 3">
    <name type="scientific">Funneliformis mosseae</name>
    <name type="common">Endomycorrhizal fungus</name>
    <name type="synonym">Glomus mosseae</name>
    <dbReference type="NCBI Taxonomy" id="27381"/>
    <lineage>
        <taxon>Eukaryota</taxon>
        <taxon>Fungi</taxon>
        <taxon>Fungi incertae sedis</taxon>
        <taxon>Mucoromycota</taxon>
        <taxon>Glomeromycotina</taxon>
        <taxon>Glomeromycetes</taxon>
        <taxon>Glomerales</taxon>
        <taxon>Glomeraceae</taxon>
        <taxon>Funneliformis</taxon>
    </lineage>
</organism>
<name>A0A9N9N9W6_FUNMO</name>
<feature type="region of interest" description="Disordered" evidence="1">
    <location>
        <begin position="83"/>
        <end position="103"/>
    </location>
</feature>
<evidence type="ECO:0000313" key="3">
    <source>
        <dbReference type="Proteomes" id="UP000789375"/>
    </source>
</evidence>
<protein>
    <submittedName>
        <fullName evidence="2">14314_t:CDS:1</fullName>
    </submittedName>
</protein>
<evidence type="ECO:0000256" key="1">
    <source>
        <dbReference type="SAM" id="MobiDB-lite"/>
    </source>
</evidence>
<dbReference type="EMBL" id="CAJVPP010012431">
    <property type="protein sequence ID" value="CAG8717627.1"/>
    <property type="molecule type" value="Genomic_DNA"/>
</dbReference>